<dbReference type="Gene3D" id="1.10.1040.50">
    <property type="match status" value="1"/>
</dbReference>
<evidence type="ECO:0000256" key="2">
    <source>
        <dbReference type="ARBA" id="ARBA00023002"/>
    </source>
</evidence>
<reference evidence="6 7" key="1">
    <citation type="journal article" date="2016" name="Mol. Biol. Evol.">
        <title>Comparative Genomics of Early-Diverging Mushroom-Forming Fungi Provides Insights into the Origins of Lignocellulose Decay Capabilities.</title>
        <authorList>
            <person name="Nagy L.G."/>
            <person name="Riley R."/>
            <person name="Tritt A."/>
            <person name="Adam C."/>
            <person name="Daum C."/>
            <person name="Floudas D."/>
            <person name="Sun H."/>
            <person name="Yadav J.S."/>
            <person name="Pangilinan J."/>
            <person name="Larsson K.H."/>
            <person name="Matsuura K."/>
            <person name="Barry K."/>
            <person name="Labutti K."/>
            <person name="Kuo R."/>
            <person name="Ohm R.A."/>
            <person name="Bhattacharya S.S."/>
            <person name="Shirouzu T."/>
            <person name="Yoshinaga Y."/>
            <person name="Martin F.M."/>
            <person name="Grigoriev I.V."/>
            <person name="Hibbett D.S."/>
        </authorList>
    </citation>
    <scope>NUCLEOTIDE SEQUENCE [LARGE SCALE GENOMIC DNA]</scope>
    <source>
        <strain evidence="6 7">HHB12029</strain>
    </source>
</reference>
<dbReference type="OrthoDB" id="3041650at2759"/>
<feature type="domain" description="3-hydroxyacyl-CoA dehydrogenase C-terminal" evidence="4">
    <location>
        <begin position="225"/>
        <end position="322"/>
    </location>
</feature>
<dbReference type="InParanoid" id="A0A165HPG0"/>
<keyword evidence="2" id="KW-0560">Oxidoreductase</keyword>
<dbReference type="GO" id="GO:0070403">
    <property type="term" value="F:NAD+ binding"/>
    <property type="evidence" value="ECO:0007669"/>
    <property type="project" value="InterPro"/>
</dbReference>
<protein>
    <submittedName>
        <fullName evidence="6">3-hydroxybutyryl-CoA dehydrogenase</fullName>
    </submittedName>
</protein>
<name>A0A165HPG0_EXIGL</name>
<dbReference type="EMBL" id="KV426011">
    <property type="protein sequence ID" value="KZV92272.1"/>
    <property type="molecule type" value="Genomic_DNA"/>
</dbReference>
<dbReference type="PANTHER" id="PTHR48075">
    <property type="entry name" value="3-HYDROXYACYL-COA DEHYDROGENASE FAMILY PROTEIN"/>
    <property type="match status" value="1"/>
</dbReference>
<gene>
    <name evidence="6" type="ORF">EXIGLDRAFT_836561</name>
</gene>
<dbReference type="InterPro" id="IPR022694">
    <property type="entry name" value="3-OHacyl-CoA_DH"/>
</dbReference>
<dbReference type="InterPro" id="IPR006108">
    <property type="entry name" value="3HC_DH_C"/>
</dbReference>
<sequence>MSTQARIADTLKAHHDAFVQRFGKSRPAPVPAPFEPTYTVPTNIADRAFTILGAGTLGRRIALMWLTNGETVHLFDTNPQTLEAARAYIEENLEPTIARLVPNGSKGILKTFPNRAEALENSWIVVEAVPEILQLKIDLLGELDAILPSDCILATNSSSYTTSEMYEKVVHKDRLVSTHYYMPPRANAVEVMPNAYTSPELVQFLLEQIPKHGLTAYHVRIESVGLIFNRIWAAIKREALFVIAQGVAGPTEVDSLMRDVFGGSKGVFDQIDEVGLDVALGIEEHYAQVRGVQVPPEAAAVLRSYVEQGKLGQKSGEGFYKYK</sequence>
<accession>A0A165HPG0</accession>
<dbReference type="InterPro" id="IPR006176">
    <property type="entry name" value="3-OHacyl-CoA_DH_NAD-bd"/>
</dbReference>
<dbReference type="GO" id="GO:0006631">
    <property type="term" value="P:fatty acid metabolic process"/>
    <property type="evidence" value="ECO:0007669"/>
    <property type="project" value="InterPro"/>
</dbReference>
<dbReference type="GO" id="GO:0016616">
    <property type="term" value="F:oxidoreductase activity, acting on the CH-OH group of donors, NAD or NADP as acceptor"/>
    <property type="evidence" value="ECO:0007669"/>
    <property type="project" value="InterPro"/>
</dbReference>
<dbReference type="SUPFAM" id="SSF48179">
    <property type="entry name" value="6-phosphogluconate dehydrogenase C-terminal domain-like"/>
    <property type="match status" value="1"/>
</dbReference>
<dbReference type="InterPro" id="IPR036291">
    <property type="entry name" value="NAD(P)-bd_dom_sf"/>
</dbReference>
<dbReference type="Pfam" id="PF00725">
    <property type="entry name" value="3HCDH"/>
    <property type="match status" value="1"/>
</dbReference>
<dbReference type="STRING" id="1314781.A0A165HPG0"/>
<evidence type="ECO:0000259" key="5">
    <source>
        <dbReference type="Pfam" id="PF02737"/>
    </source>
</evidence>
<evidence type="ECO:0000256" key="1">
    <source>
        <dbReference type="ARBA" id="ARBA00009463"/>
    </source>
</evidence>
<dbReference type="SUPFAM" id="SSF51735">
    <property type="entry name" value="NAD(P)-binding Rossmann-fold domains"/>
    <property type="match status" value="1"/>
</dbReference>
<dbReference type="Proteomes" id="UP000077266">
    <property type="component" value="Unassembled WGS sequence"/>
</dbReference>
<feature type="site" description="Important for catalytic activity" evidence="3">
    <location>
        <position position="179"/>
    </location>
</feature>
<evidence type="ECO:0000259" key="4">
    <source>
        <dbReference type="Pfam" id="PF00725"/>
    </source>
</evidence>
<dbReference type="InterPro" id="IPR008927">
    <property type="entry name" value="6-PGluconate_DH-like_C_sf"/>
</dbReference>
<evidence type="ECO:0000313" key="6">
    <source>
        <dbReference type="EMBL" id="KZV92272.1"/>
    </source>
</evidence>
<comment type="similarity">
    <text evidence="1">Belongs to the 3-hydroxyacyl-CoA dehydrogenase family.</text>
</comment>
<proteinExistence type="inferred from homology"/>
<organism evidence="6 7">
    <name type="scientific">Exidia glandulosa HHB12029</name>
    <dbReference type="NCBI Taxonomy" id="1314781"/>
    <lineage>
        <taxon>Eukaryota</taxon>
        <taxon>Fungi</taxon>
        <taxon>Dikarya</taxon>
        <taxon>Basidiomycota</taxon>
        <taxon>Agaricomycotina</taxon>
        <taxon>Agaricomycetes</taxon>
        <taxon>Auriculariales</taxon>
        <taxon>Exidiaceae</taxon>
        <taxon>Exidia</taxon>
    </lineage>
</organism>
<dbReference type="AlphaFoldDB" id="A0A165HPG0"/>
<feature type="domain" description="3-hydroxyacyl-CoA dehydrogenase NAD binding" evidence="5">
    <location>
        <begin position="50"/>
        <end position="213"/>
    </location>
</feature>
<dbReference type="Pfam" id="PF02737">
    <property type="entry name" value="3HCDH_N"/>
    <property type="match status" value="1"/>
</dbReference>
<dbReference type="PANTHER" id="PTHR48075:SF3">
    <property type="entry name" value="3-HYDROXYACYL-COA DEHYDROGENASE"/>
    <property type="match status" value="1"/>
</dbReference>
<evidence type="ECO:0000256" key="3">
    <source>
        <dbReference type="PIRSR" id="PIRSR000105-1"/>
    </source>
</evidence>
<dbReference type="PIRSF" id="PIRSF000105">
    <property type="entry name" value="HCDH"/>
    <property type="match status" value="1"/>
</dbReference>
<keyword evidence="7" id="KW-1185">Reference proteome</keyword>
<dbReference type="Gene3D" id="3.40.50.720">
    <property type="entry name" value="NAD(P)-binding Rossmann-like Domain"/>
    <property type="match status" value="1"/>
</dbReference>
<evidence type="ECO:0000313" key="7">
    <source>
        <dbReference type="Proteomes" id="UP000077266"/>
    </source>
</evidence>